<keyword evidence="1 4" id="KW-0328">Glycosyltransferase</keyword>
<evidence type="ECO:0000313" key="5">
    <source>
        <dbReference type="Proteomes" id="UP001385809"/>
    </source>
</evidence>
<dbReference type="Pfam" id="PF00534">
    <property type="entry name" value="Glycos_transf_1"/>
    <property type="match status" value="1"/>
</dbReference>
<evidence type="ECO:0000256" key="2">
    <source>
        <dbReference type="ARBA" id="ARBA00022679"/>
    </source>
</evidence>
<keyword evidence="2 4" id="KW-0808">Transferase</keyword>
<dbReference type="PANTHER" id="PTHR12526">
    <property type="entry name" value="GLYCOSYLTRANSFERASE"/>
    <property type="match status" value="1"/>
</dbReference>
<sequence length="389" mass="41956">MTGLVGARRVTVFSEARFGRGPDGRWRALHRAEAAGLDRFRRAGFEVDVVARGDLGPCEVGVGTPTAVRPLPNYVGERGLVRALPRLLPALVRSVLGAERVVVHLPGPIGGLAATICRVTRRRYAAEVVGEPVAVLQTLLAGRRGRVLARLVGAHTRWTVRGAAATAYVTREALQRLYPPAAGTPSVGVSDIRLAPEEFADAPRTASTTSRLVTVGHQDQPHKGHDVLLRAIARLRASGLDVAATIVGGGRLHDDLRALRDELGLRDVVRMAGVVNDSSSLRAVLDEADVFVLPSRAGEGLPRALVEAMARGLPAVATDLGGVSELLDPSCVVLPRDEDALVRGLRTLLYDPEHRDAMARRNLLTADRFRADELERRWSRWAVQMPDAR</sequence>
<dbReference type="EMBL" id="JBBEGN010000001">
    <property type="protein sequence ID" value="MEJ2866425.1"/>
    <property type="molecule type" value="Genomic_DNA"/>
</dbReference>
<accession>A0ABU8MGG1</accession>
<name>A0ABU8MGG1_9PSEU</name>
<evidence type="ECO:0000313" key="4">
    <source>
        <dbReference type="EMBL" id="MEJ2866425.1"/>
    </source>
</evidence>
<feature type="domain" description="Glycosyl transferase family 1" evidence="3">
    <location>
        <begin position="208"/>
        <end position="361"/>
    </location>
</feature>
<dbReference type="GO" id="GO:0016757">
    <property type="term" value="F:glycosyltransferase activity"/>
    <property type="evidence" value="ECO:0007669"/>
    <property type="project" value="UniProtKB-KW"/>
</dbReference>
<organism evidence="4 5">
    <name type="scientific">Actinomycetospora aurantiaca</name>
    <dbReference type="NCBI Taxonomy" id="3129233"/>
    <lineage>
        <taxon>Bacteria</taxon>
        <taxon>Bacillati</taxon>
        <taxon>Actinomycetota</taxon>
        <taxon>Actinomycetes</taxon>
        <taxon>Pseudonocardiales</taxon>
        <taxon>Pseudonocardiaceae</taxon>
        <taxon>Actinomycetospora</taxon>
    </lineage>
</organism>
<dbReference type="Gene3D" id="3.40.50.2000">
    <property type="entry name" value="Glycogen Phosphorylase B"/>
    <property type="match status" value="2"/>
</dbReference>
<dbReference type="InterPro" id="IPR001296">
    <property type="entry name" value="Glyco_trans_1"/>
</dbReference>
<keyword evidence="5" id="KW-1185">Reference proteome</keyword>
<gene>
    <name evidence="4" type="ORF">WCD74_01525</name>
</gene>
<dbReference type="Proteomes" id="UP001385809">
    <property type="component" value="Unassembled WGS sequence"/>
</dbReference>
<dbReference type="RefSeq" id="WP_337693048.1">
    <property type="nucleotide sequence ID" value="NZ_JBBEGN010000001.1"/>
</dbReference>
<protein>
    <submittedName>
        <fullName evidence="4">Glycosyltransferase family 4 protein</fullName>
        <ecNumber evidence="4">2.4.-.-</ecNumber>
    </submittedName>
</protein>
<proteinExistence type="predicted"/>
<dbReference type="CDD" id="cd03801">
    <property type="entry name" value="GT4_PimA-like"/>
    <property type="match status" value="1"/>
</dbReference>
<reference evidence="4 5" key="1">
    <citation type="submission" date="2024-03" db="EMBL/GenBank/DDBJ databases">
        <title>Actinomycetospora sp. OC33-EN08, a novel actinomycete isolated from wild orchid (Aerides multiflora).</title>
        <authorList>
            <person name="Suriyachadkun C."/>
        </authorList>
    </citation>
    <scope>NUCLEOTIDE SEQUENCE [LARGE SCALE GENOMIC DNA]</scope>
    <source>
        <strain evidence="4 5">OC33-EN08</strain>
    </source>
</reference>
<dbReference type="PANTHER" id="PTHR12526:SF510">
    <property type="entry name" value="D-INOSITOL 3-PHOSPHATE GLYCOSYLTRANSFERASE"/>
    <property type="match status" value="1"/>
</dbReference>
<evidence type="ECO:0000256" key="1">
    <source>
        <dbReference type="ARBA" id="ARBA00022676"/>
    </source>
</evidence>
<evidence type="ECO:0000259" key="3">
    <source>
        <dbReference type="Pfam" id="PF00534"/>
    </source>
</evidence>
<dbReference type="SUPFAM" id="SSF53756">
    <property type="entry name" value="UDP-Glycosyltransferase/glycogen phosphorylase"/>
    <property type="match status" value="1"/>
</dbReference>
<dbReference type="EC" id="2.4.-.-" evidence="4"/>
<comment type="caution">
    <text evidence="4">The sequence shown here is derived from an EMBL/GenBank/DDBJ whole genome shotgun (WGS) entry which is preliminary data.</text>
</comment>